<protein>
    <recommendedName>
        <fullName evidence="3">Choice-of-anchor I domain-containing protein</fullName>
    </recommendedName>
</protein>
<dbReference type="Gene3D" id="2.130.10.10">
    <property type="entry name" value="YVTN repeat-like/Quinoprotein amine dehydrogenase"/>
    <property type="match status" value="1"/>
</dbReference>
<proteinExistence type="predicted"/>
<dbReference type="eggNOG" id="COG2755">
    <property type="taxonomic scope" value="Bacteria"/>
</dbReference>
<dbReference type="eggNOG" id="COG3391">
    <property type="taxonomic scope" value="Bacteria"/>
</dbReference>
<dbReference type="Proteomes" id="UP000185663">
    <property type="component" value="Chromosome I"/>
</dbReference>
<dbReference type="InterPro" id="IPR013783">
    <property type="entry name" value="Ig-like_fold"/>
</dbReference>
<reference evidence="4 5" key="1">
    <citation type="submission" date="2016-10" db="EMBL/GenBank/DDBJ databases">
        <authorList>
            <person name="de Groot N.N."/>
        </authorList>
    </citation>
    <scope>NUCLEOTIDE SEQUENCE [LARGE SCALE GENOMIC DNA]</scope>
    <source>
        <strain evidence="4 5">DSM 22126</strain>
    </source>
</reference>
<dbReference type="PANTHER" id="PTHR46928">
    <property type="entry name" value="MESENCHYME-SPECIFIC CELL SURFACE GLYCOPROTEIN"/>
    <property type="match status" value="1"/>
</dbReference>
<dbReference type="InterPro" id="IPR052956">
    <property type="entry name" value="Mesenchyme-surface_protein"/>
</dbReference>
<dbReference type="NCBIfam" id="NF038117">
    <property type="entry name" value="choice_anch_I"/>
    <property type="match status" value="1"/>
</dbReference>
<dbReference type="PANTHER" id="PTHR46928:SF1">
    <property type="entry name" value="MESENCHYME-SPECIFIC CELL SURFACE GLYCOPROTEIN"/>
    <property type="match status" value="1"/>
</dbReference>
<dbReference type="EMBL" id="LT629776">
    <property type="protein sequence ID" value="SDS11442.1"/>
    <property type="molecule type" value="Genomic_DNA"/>
</dbReference>
<feature type="compositionally biased region" description="Basic and acidic residues" evidence="1">
    <location>
        <begin position="454"/>
        <end position="472"/>
    </location>
</feature>
<evidence type="ECO:0000256" key="2">
    <source>
        <dbReference type="SAM" id="SignalP"/>
    </source>
</evidence>
<evidence type="ECO:0000313" key="5">
    <source>
        <dbReference type="Proteomes" id="UP000185663"/>
    </source>
</evidence>
<dbReference type="InterPro" id="IPR011045">
    <property type="entry name" value="N2O_reductase_N"/>
</dbReference>
<dbReference type="AlphaFoldDB" id="A0A1H1PJH7"/>
<accession>A0A1H1PJH7</accession>
<evidence type="ECO:0000313" key="4">
    <source>
        <dbReference type="EMBL" id="SDS11442.1"/>
    </source>
</evidence>
<keyword evidence="2" id="KW-0732">Signal</keyword>
<dbReference type="InterPro" id="IPR055188">
    <property type="entry name" value="Choice_anch_I"/>
</dbReference>
<name>A0A1H1PJH7_9CELL</name>
<dbReference type="STRING" id="545619.SAMN04489860_0827"/>
<dbReference type="Gene3D" id="2.60.40.10">
    <property type="entry name" value="Immunoglobulins"/>
    <property type="match status" value="2"/>
</dbReference>
<feature type="signal peptide" evidence="2">
    <location>
        <begin position="1"/>
        <end position="32"/>
    </location>
</feature>
<gene>
    <name evidence="4" type="ORF">SAMN04489860_0827</name>
</gene>
<evidence type="ECO:0000256" key="1">
    <source>
        <dbReference type="SAM" id="MobiDB-lite"/>
    </source>
</evidence>
<evidence type="ECO:0000259" key="3">
    <source>
        <dbReference type="Pfam" id="PF22494"/>
    </source>
</evidence>
<organism evidence="4 5">
    <name type="scientific">Paraoerskovia marina</name>
    <dbReference type="NCBI Taxonomy" id="545619"/>
    <lineage>
        <taxon>Bacteria</taxon>
        <taxon>Bacillati</taxon>
        <taxon>Actinomycetota</taxon>
        <taxon>Actinomycetes</taxon>
        <taxon>Micrococcales</taxon>
        <taxon>Cellulomonadaceae</taxon>
        <taxon>Paraoerskovia</taxon>
    </lineage>
</organism>
<dbReference type="SUPFAM" id="SSF81296">
    <property type="entry name" value="E set domains"/>
    <property type="match status" value="2"/>
</dbReference>
<dbReference type="Pfam" id="PF22494">
    <property type="entry name" value="choice_anch_I"/>
    <property type="match status" value="1"/>
</dbReference>
<keyword evidence="5" id="KW-1185">Reference proteome</keyword>
<dbReference type="GO" id="GO:0005975">
    <property type="term" value="P:carbohydrate metabolic process"/>
    <property type="evidence" value="ECO:0007669"/>
    <property type="project" value="UniProtKB-ARBA"/>
</dbReference>
<dbReference type="SUPFAM" id="SSF50974">
    <property type="entry name" value="Nitrous oxide reductase, N-terminal domain"/>
    <property type="match status" value="1"/>
</dbReference>
<dbReference type="InterPro" id="IPR015943">
    <property type="entry name" value="WD40/YVTN_repeat-like_dom_sf"/>
</dbReference>
<dbReference type="InterPro" id="IPR014756">
    <property type="entry name" value="Ig_E-set"/>
</dbReference>
<feature type="chain" id="PRO_5009256634" description="Choice-of-anchor I domain-containing protein" evidence="2">
    <location>
        <begin position="33"/>
        <end position="774"/>
    </location>
</feature>
<feature type="domain" description="Choice-of-anchor I" evidence="3">
    <location>
        <begin position="70"/>
        <end position="578"/>
    </location>
</feature>
<feature type="region of interest" description="Disordered" evidence="1">
    <location>
        <begin position="450"/>
        <end position="474"/>
    </location>
</feature>
<sequence length="774" mass="80799">MPVPTPRLLTLPRWSAVAAVGLALGGLVSASAAPAARAAVIDDPVGVTTSDAAIELRALGSYETGLFDQSAAEIVAHHPATQRLFSVNAHAGQVTVLDVEDPGAPRRLFALETANVTAADGSSVPASAVANSVAVREDGLVAVAVESNPKTEAGWLVFFDAATDGTALGAVRVGALPDMVTFTPDGARAVVADEGEPDDDYTVDPEGDVAVVDLPGSVTAPGQDAVRIADFHAFEAEGALPEGVRVFTGIEGSDHPVSRNLEPEYVTVSDDGTTAWVTLQEANSVAVVDLDAAEVTEIRSLGSKDFSVEGQGIDPSDKDAGIDIRTVPVRGLYMPDGITSYAAGGETYLLTANEGDAREWGDYEEPVRVKDLGEDGVAPLCDDAPAAGRTADDDLGRLDVSRASGLAADGSCYEELFAFGARSFSIWTADGEQVFDSGDDFEQITADVAPDTFNSDHGESSFESRSDAKGPEPESVVVGTVGDRTYAFVGLERVGGIMAYDITDPTDATFVQYLNNRDFSVSAEDAIDDGATPAEAVRAAGDLGPEGLAFISATDSPTGEAMLAVGNEVSGSTTLYAIDGPAAVEAPARGAISDDNARDGVRGGDYTVSVDLWWGQNATQVRLTENGDVVATRNLVDATPAAQHVEFDVADRADGTYEYGCELVNAAGTTDCRTHTVRVTEAAPATPRLSHDNHDQDGEYTLRADLWWGTNATAWTLLEDGEPVSSGDLTDGTPSAQHVEVPLTGRTAGKHTYQIVFSNHLGDTESKELTVRVR</sequence>